<dbReference type="FunFam" id="3.80.10.10:FF:000539">
    <property type="entry name" value="LRR receptor-like serine/threonine-protein kinase EFR"/>
    <property type="match status" value="1"/>
</dbReference>
<dbReference type="PROSITE" id="PS51450">
    <property type="entry name" value="LRR"/>
    <property type="match status" value="1"/>
</dbReference>
<keyword evidence="16 26" id="KW-0067">ATP-binding</keyword>
<dbReference type="GO" id="GO:0005886">
    <property type="term" value="C:plasma membrane"/>
    <property type="evidence" value="ECO:0007669"/>
    <property type="project" value="UniProtKB-SubCell"/>
</dbReference>
<keyword evidence="20" id="KW-0325">Glycoprotein</keyword>
<dbReference type="InterPro" id="IPR011009">
    <property type="entry name" value="Kinase-like_dom_sf"/>
</dbReference>
<accession>A0A368R3D7</accession>
<dbReference type="Gene3D" id="1.10.510.10">
    <property type="entry name" value="Transferase(Phosphotransferase) domain 1"/>
    <property type="match status" value="1"/>
</dbReference>
<evidence type="ECO:0000259" key="28">
    <source>
        <dbReference type="PROSITE" id="PS50011"/>
    </source>
</evidence>
<dbReference type="SUPFAM" id="SSF52058">
    <property type="entry name" value="L domain-like"/>
    <property type="match status" value="2"/>
</dbReference>
<dbReference type="Gene3D" id="3.30.200.20">
    <property type="entry name" value="Phosphorylase Kinase, domain 1"/>
    <property type="match status" value="2"/>
</dbReference>
<dbReference type="FunFam" id="3.30.200.20:FF:000432">
    <property type="entry name" value="LRR receptor-like serine/threonine-protein kinase EFR"/>
    <property type="match status" value="1"/>
</dbReference>
<comment type="function">
    <text evidence="23">Receptor kinase that detects X.oryzae pv. oryzae protein Ax21 to promote innate immunity. Following X.oryzae pv. oryzae protein Ax21 detection, undergoes cleavage, releasing the processed protein kinase Xa21 chain.</text>
</comment>
<comment type="catalytic activity">
    <reaction evidence="21">
        <text>L-threonyl-[protein] + ATP = O-phospho-L-threonyl-[protein] + ADP + H(+)</text>
        <dbReference type="Rhea" id="RHEA:46608"/>
        <dbReference type="Rhea" id="RHEA-COMP:11060"/>
        <dbReference type="Rhea" id="RHEA-COMP:11605"/>
        <dbReference type="ChEBI" id="CHEBI:15378"/>
        <dbReference type="ChEBI" id="CHEBI:30013"/>
        <dbReference type="ChEBI" id="CHEBI:30616"/>
        <dbReference type="ChEBI" id="CHEBI:61977"/>
        <dbReference type="ChEBI" id="CHEBI:456216"/>
        <dbReference type="EC" id="2.7.11.1"/>
    </reaction>
</comment>
<feature type="transmembrane region" description="Helical" evidence="27">
    <location>
        <begin position="1136"/>
        <end position="1159"/>
    </location>
</feature>
<dbReference type="GO" id="GO:0005789">
    <property type="term" value="C:endoplasmic reticulum membrane"/>
    <property type="evidence" value="ECO:0007669"/>
    <property type="project" value="UniProtKB-SubCell"/>
</dbReference>
<evidence type="ECO:0000256" key="24">
    <source>
        <dbReference type="ARBA" id="ARBA00056628"/>
    </source>
</evidence>
<reference evidence="29" key="1">
    <citation type="journal article" date="2012" name="Nat. Biotechnol.">
        <title>Reference genome sequence of the model plant Setaria.</title>
        <authorList>
            <person name="Bennetzen J.L."/>
            <person name="Schmutz J."/>
            <person name="Wang H."/>
            <person name="Percifield R."/>
            <person name="Hawkins J."/>
            <person name="Pontaroli A.C."/>
            <person name="Estep M."/>
            <person name="Feng L."/>
            <person name="Vaughn J.N."/>
            <person name="Grimwood J."/>
            <person name="Jenkins J."/>
            <person name="Barry K."/>
            <person name="Lindquist E."/>
            <person name="Hellsten U."/>
            <person name="Deshpande S."/>
            <person name="Wang X."/>
            <person name="Wu X."/>
            <person name="Mitros T."/>
            <person name="Triplett J."/>
            <person name="Yang X."/>
            <person name="Ye C.Y."/>
            <person name="Mauro-Herrera M."/>
            <person name="Wang L."/>
            <person name="Li P."/>
            <person name="Sharma M."/>
            <person name="Sharma R."/>
            <person name="Ronald P.C."/>
            <person name="Panaud O."/>
            <person name="Kellogg E.A."/>
            <person name="Brutnell T.P."/>
            <person name="Doust A.N."/>
            <person name="Tuskan G.A."/>
            <person name="Rokhsar D."/>
            <person name="Devos K.M."/>
        </authorList>
    </citation>
    <scope>NUCLEOTIDE SEQUENCE [LARGE SCALE GENOMIC DNA]</scope>
    <source>
        <strain evidence="29">Yugu1</strain>
    </source>
</reference>
<evidence type="ECO:0000256" key="17">
    <source>
        <dbReference type="ARBA" id="ARBA00022989"/>
    </source>
</evidence>
<evidence type="ECO:0000313" key="29">
    <source>
        <dbReference type="EMBL" id="RCV24705.1"/>
    </source>
</evidence>
<evidence type="ECO:0000256" key="22">
    <source>
        <dbReference type="ARBA" id="ARBA00048679"/>
    </source>
</evidence>
<dbReference type="InterPro" id="IPR003591">
    <property type="entry name" value="Leu-rich_rpt_typical-subtyp"/>
</dbReference>
<keyword evidence="14 26" id="KW-0547">Nucleotide-binding</keyword>
<keyword evidence="18 27" id="KW-0472">Membrane</keyword>
<dbReference type="PROSITE" id="PS00107">
    <property type="entry name" value="PROTEIN_KINASE_ATP"/>
    <property type="match status" value="1"/>
</dbReference>
<proteinExistence type="inferred from homology"/>
<dbReference type="FunFam" id="3.80.10.10:FF:000288">
    <property type="entry name" value="LRR receptor-like serine/threonine-protein kinase EFR"/>
    <property type="match status" value="1"/>
</dbReference>
<dbReference type="GO" id="GO:0009791">
    <property type="term" value="P:post-embryonic development"/>
    <property type="evidence" value="ECO:0007669"/>
    <property type="project" value="UniProtKB-ARBA"/>
</dbReference>
<dbReference type="SMART" id="SM00220">
    <property type="entry name" value="S_TKc"/>
    <property type="match status" value="1"/>
</dbReference>
<evidence type="ECO:0000256" key="2">
    <source>
        <dbReference type="ARBA" id="ARBA00004389"/>
    </source>
</evidence>
<organism evidence="29">
    <name type="scientific">Setaria italica</name>
    <name type="common">Foxtail millet</name>
    <name type="synonym">Panicum italicum</name>
    <dbReference type="NCBI Taxonomy" id="4555"/>
    <lineage>
        <taxon>Eukaryota</taxon>
        <taxon>Viridiplantae</taxon>
        <taxon>Streptophyta</taxon>
        <taxon>Embryophyta</taxon>
        <taxon>Tracheophyta</taxon>
        <taxon>Spermatophyta</taxon>
        <taxon>Magnoliopsida</taxon>
        <taxon>Liliopsida</taxon>
        <taxon>Poales</taxon>
        <taxon>Poaceae</taxon>
        <taxon>PACMAD clade</taxon>
        <taxon>Panicoideae</taxon>
        <taxon>Panicodae</taxon>
        <taxon>Paniceae</taxon>
        <taxon>Cenchrinae</taxon>
        <taxon>Setaria</taxon>
    </lineage>
</organism>
<keyword evidence="8" id="KW-0597">Phosphoprotein</keyword>
<evidence type="ECO:0000256" key="14">
    <source>
        <dbReference type="ARBA" id="ARBA00022741"/>
    </source>
</evidence>
<dbReference type="SUPFAM" id="SSF52047">
    <property type="entry name" value="RNI-like"/>
    <property type="match status" value="1"/>
</dbReference>
<dbReference type="GO" id="GO:0005524">
    <property type="term" value="F:ATP binding"/>
    <property type="evidence" value="ECO:0007669"/>
    <property type="project" value="UniProtKB-UniRule"/>
</dbReference>
<dbReference type="Pfam" id="PF08263">
    <property type="entry name" value="LRRNT_2"/>
    <property type="match status" value="1"/>
</dbReference>
<dbReference type="Pfam" id="PF23598">
    <property type="entry name" value="LRR_14"/>
    <property type="match status" value="2"/>
</dbReference>
<comment type="catalytic activity">
    <reaction evidence="22">
        <text>L-seryl-[protein] + ATP = O-phospho-L-seryl-[protein] + ADP + H(+)</text>
        <dbReference type="Rhea" id="RHEA:17989"/>
        <dbReference type="Rhea" id="RHEA-COMP:9863"/>
        <dbReference type="Rhea" id="RHEA-COMP:11604"/>
        <dbReference type="ChEBI" id="CHEBI:15378"/>
        <dbReference type="ChEBI" id="CHEBI:29999"/>
        <dbReference type="ChEBI" id="CHEBI:30616"/>
        <dbReference type="ChEBI" id="CHEBI:83421"/>
        <dbReference type="ChEBI" id="CHEBI:456216"/>
        <dbReference type="EC" id="2.7.11.1"/>
    </reaction>
</comment>
<evidence type="ECO:0000256" key="25">
    <source>
        <dbReference type="ARBA" id="ARBA00072040"/>
    </source>
</evidence>
<dbReference type="PROSITE" id="PS00108">
    <property type="entry name" value="PROTEIN_KINASE_ST"/>
    <property type="match status" value="1"/>
</dbReference>
<comment type="similarity">
    <text evidence="4">Belongs to the protein kinase superfamily. Ser/Thr protein kinase family.</text>
</comment>
<dbReference type="Pfam" id="PF00069">
    <property type="entry name" value="Pkinase"/>
    <property type="match status" value="1"/>
</dbReference>
<dbReference type="InterPro" id="IPR017441">
    <property type="entry name" value="Protein_kinase_ATP_BS"/>
</dbReference>
<dbReference type="InterPro" id="IPR032675">
    <property type="entry name" value="LRR_dom_sf"/>
</dbReference>
<evidence type="ECO:0000256" key="20">
    <source>
        <dbReference type="ARBA" id="ARBA00023180"/>
    </source>
</evidence>
<feature type="domain" description="Protein kinase" evidence="28">
    <location>
        <begin position="1195"/>
        <end position="1497"/>
    </location>
</feature>
<evidence type="ECO:0000256" key="26">
    <source>
        <dbReference type="PROSITE-ProRule" id="PRU10141"/>
    </source>
</evidence>
<dbReference type="EMBL" id="CM003532">
    <property type="protein sequence ID" value="RCV24705.1"/>
    <property type="molecule type" value="Genomic_DNA"/>
</dbReference>
<dbReference type="FunFam" id="1.10.510.10:FF:000358">
    <property type="entry name" value="Putative leucine-rich repeat receptor-like serine/threonine-protein kinase"/>
    <property type="match status" value="1"/>
</dbReference>
<evidence type="ECO:0000256" key="16">
    <source>
        <dbReference type="ARBA" id="ARBA00022840"/>
    </source>
</evidence>
<dbReference type="PANTHER" id="PTHR27008">
    <property type="entry name" value="OS04G0122200 PROTEIN"/>
    <property type="match status" value="1"/>
</dbReference>
<evidence type="ECO:0000256" key="9">
    <source>
        <dbReference type="ARBA" id="ARBA00022614"/>
    </source>
</evidence>
<dbReference type="OrthoDB" id="676979at2759"/>
<keyword evidence="11 27" id="KW-0812">Transmembrane</keyword>
<dbReference type="InterPro" id="IPR051809">
    <property type="entry name" value="Plant_receptor-like_S/T_kinase"/>
</dbReference>
<dbReference type="PANTHER" id="PTHR27008:SF544">
    <property type="entry name" value="PROTEIN KINASE DOMAIN-CONTAINING PROTEIN"/>
    <property type="match status" value="1"/>
</dbReference>
<dbReference type="GO" id="GO:0004674">
    <property type="term" value="F:protein serine/threonine kinase activity"/>
    <property type="evidence" value="ECO:0007669"/>
    <property type="project" value="UniProtKB-KW"/>
</dbReference>
<keyword evidence="10" id="KW-0808">Transferase</keyword>
<feature type="binding site" evidence="26">
    <location>
        <position position="1224"/>
    </location>
    <ligand>
        <name>ATP</name>
        <dbReference type="ChEBI" id="CHEBI:30616"/>
    </ligand>
</feature>
<dbReference type="InterPro" id="IPR000719">
    <property type="entry name" value="Prot_kinase_dom"/>
</dbReference>
<evidence type="ECO:0000256" key="5">
    <source>
        <dbReference type="ARBA" id="ARBA00012513"/>
    </source>
</evidence>
<sequence length="1504" mass="162507">MLKGFLVNSNLLSGTIPADIGNRLHNIGFINFSSNRFHGTIPPSVSNLSALATLALDGNNLSGYVPSILGRLQSLIGLYLNDNKLEANDREGWEFVHMLANCSQLQRLILRNNSFSGKLPSSIANLSTTLKVLDLSDNRISGSIPPNIDNLVGLETLVMANTSISGVIPESIGRLTNLATLGIYNTSLSGLVPPSLGNLTQLNILYAYCSNLEGPIPASLGKLENLIVLDLSTNRLNGSIPGEVLKLPALSYYLDLSYNSLSGPLPTEVGSLTKLNQLILSGNQLSGNITDSIRKCASLEWLLLDHNSFEGSIPQSLKNLQGLALLNLTMNKLTGNIPDALSSLQSLTSLSRLDLSFNDLQGEVPKGGVFANATYISIYGNEKLCGGTPQLQLAPCSMPVLIPKKLKKRRQSQIIPTIEEQYERVSYQELSNGTNGSSKDNLVGQGSYGVVYKCTLQNQGTTSAVKVFNIQQPGSARSFEAESAAEADDQATLLAFKAAATRGGHGNALASWNSSSAGGFCSWEGVTCGSRHRRVVALSLRSHGLTGVLSPVIGNLSFLRTLNLSKNGFNGNVPASLGRLRHLQALNLSYNAFSGELPANLSSCTSLTIMALQSNHLQGYIPPELGDNLARLTRLQLRENNLIGTIPASLGNLSSLRMLDLASNQFDGAIPPSLGSILGLQYLNLAFNNLSGEFPNSLYNLSSLQVLETLSNVLEGSIPADIGSRFPKMWLLTFAHNRFTGTIPSSFSNLTSLQGLDLSVNMLSGYLPPTLGRLPALQGLYLYGNMLETDKMQLREFITSLSNCSQLRLLMLNDNAGLAGQLPSSVVNLSTSLQVLRFDFTSISGTIPSAISNLVNLRIFIAGATSISGLIPKSIGELTNLGWLGLHQTNLSGRIPSSIGNLSNLVSLLAHDSNLEGPIPASIVNMTNLLKLDLAMNRLNGSLPKEIFKLPVISIYLNLSYNSLSGSLPSEVGSFGNLNSLVLSGNQFSGEIPNTIGGCIVLQQLRLDNNLFEGSIPQSLNNIKGLSELNLSLNRLSGSIPNAIGSIYNVQQLYLAYNNLSGPIPSVLQNLTSLSRLDLSFNNLEGEVPKDGIFRNLTNLSISGNNELCGGIPQLHLAPCKMDSVKKNREGRSKSLTIALTTIGAIFFLTLVTVSIQIISKKLRRKQQSPFQPPIVDEQYERVSYQAIANGTNGFSEANLLGKGSFGMVYKCTFQDEGTIAAVKVFNLEQSGSTRSFVAECEALRRVRHRSLIKIITCCSSINHQGQEFKALVFEFMPNGSLSDWLHKKSGMPTVTNTLNLAQRLDISVDIMDALDYLHNHCQPSIIHCDLKPSNILLAEDMSARVGDFGISRILPKRASQTLQNSNSTIGIRGSIGYVAPEYGEGSSVSGLGDVYSLGILLLEMFTGRSPTDDIFRGSLDLHKFSEDALPDRIWEIVDTKMWLHTDACDETTRNRIENCLVAIVALGISCSKKQPRERISIQDAVTEMHAIRDSYLMFGRPLR</sequence>
<keyword evidence="19" id="KW-0675">Receptor</keyword>
<evidence type="ECO:0000256" key="3">
    <source>
        <dbReference type="ARBA" id="ARBA00004479"/>
    </source>
</evidence>
<evidence type="ECO:0000256" key="11">
    <source>
        <dbReference type="ARBA" id="ARBA00022692"/>
    </source>
</evidence>
<evidence type="ECO:0000256" key="4">
    <source>
        <dbReference type="ARBA" id="ARBA00008684"/>
    </source>
</evidence>
<dbReference type="EC" id="2.7.11.1" evidence="5"/>
<evidence type="ECO:0000256" key="6">
    <source>
        <dbReference type="ARBA" id="ARBA00022475"/>
    </source>
</evidence>
<dbReference type="Pfam" id="PF00560">
    <property type="entry name" value="LRR_1"/>
    <property type="match status" value="7"/>
</dbReference>
<dbReference type="InterPro" id="IPR055414">
    <property type="entry name" value="LRR_R13L4/SHOC2-like"/>
</dbReference>
<dbReference type="InterPro" id="IPR008271">
    <property type="entry name" value="Ser/Thr_kinase_AS"/>
</dbReference>
<evidence type="ECO:0000256" key="15">
    <source>
        <dbReference type="ARBA" id="ARBA00022777"/>
    </source>
</evidence>
<dbReference type="SUPFAM" id="SSF56112">
    <property type="entry name" value="Protein kinase-like (PK-like)"/>
    <property type="match status" value="2"/>
</dbReference>
<evidence type="ECO:0000256" key="21">
    <source>
        <dbReference type="ARBA" id="ARBA00047899"/>
    </source>
</evidence>
<evidence type="ECO:0000256" key="27">
    <source>
        <dbReference type="SAM" id="Phobius"/>
    </source>
</evidence>
<name>A0A368R3D7_SETIT</name>
<dbReference type="Gene3D" id="3.80.10.10">
    <property type="entry name" value="Ribonuclease Inhibitor"/>
    <property type="match status" value="6"/>
</dbReference>
<evidence type="ECO:0000256" key="19">
    <source>
        <dbReference type="ARBA" id="ARBA00023170"/>
    </source>
</evidence>
<evidence type="ECO:0000256" key="23">
    <source>
        <dbReference type="ARBA" id="ARBA00054320"/>
    </source>
</evidence>
<dbReference type="SMART" id="SM00369">
    <property type="entry name" value="LRR_TYP"/>
    <property type="match status" value="11"/>
</dbReference>
<dbReference type="PROSITE" id="PS50011">
    <property type="entry name" value="PROTEIN_KINASE_DOM"/>
    <property type="match status" value="1"/>
</dbReference>
<keyword evidence="7" id="KW-0723">Serine/threonine-protein kinase</keyword>
<keyword evidence="9" id="KW-0433">Leucine-rich repeat</keyword>
<keyword evidence="17 27" id="KW-1133">Transmembrane helix</keyword>
<comment type="subcellular location">
    <subcellularLocation>
        <location evidence="1">Cell membrane</location>
        <topology evidence="1">Single-pass membrane protein</topology>
    </subcellularLocation>
    <subcellularLocation>
        <location evidence="2">Endoplasmic reticulum membrane</location>
        <topology evidence="2">Single-pass membrane protein</topology>
    </subcellularLocation>
    <subcellularLocation>
        <location evidence="3">Membrane</location>
        <topology evidence="3">Single-pass type I membrane protein</topology>
    </subcellularLocation>
</comment>
<evidence type="ECO:0000256" key="13">
    <source>
        <dbReference type="ARBA" id="ARBA00022737"/>
    </source>
</evidence>
<evidence type="ECO:0000256" key="18">
    <source>
        <dbReference type="ARBA" id="ARBA00023136"/>
    </source>
</evidence>
<reference evidence="29" key="2">
    <citation type="submission" date="2015-07" db="EMBL/GenBank/DDBJ databases">
        <authorList>
            <person name="Noorani M."/>
        </authorList>
    </citation>
    <scope>NUCLEOTIDE SEQUENCE</scope>
    <source>
        <strain evidence="29">Yugu1</strain>
    </source>
</reference>
<protein>
    <recommendedName>
        <fullName evidence="25">Receptor kinase-like protein Xa21</fullName>
        <ecNumber evidence="5">2.7.11.1</ecNumber>
    </recommendedName>
</protein>
<comment type="function">
    <text evidence="24">The processed protein kinase Xa21 chain released by protein cleavage after X.oryzae pv. oryzae protein Ax21 detection translocates into the nucleus where it can bind and regulate WRKY62, a transcription factor. Confers resistance to the bacterial pathogen X.oryzae pv. oryzae (Xoo).</text>
</comment>
<gene>
    <name evidence="29" type="ORF">SETIT_5G107000v2</name>
</gene>
<keyword evidence="15" id="KW-0418">Kinase</keyword>
<evidence type="ECO:0000256" key="8">
    <source>
        <dbReference type="ARBA" id="ARBA00022553"/>
    </source>
</evidence>
<dbReference type="InterPro" id="IPR013210">
    <property type="entry name" value="LRR_N_plant-typ"/>
</dbReference>
<evidence type="ECO:0000256" key="12">
    <source>
        <dbReference type="ARBA" id="ARBA00022729"/>
    </source>
</evidence>
<evidence type="ECO:0000256" key="10">
    <source>
        <dbReference type="ARBA" id="ARBA00022679"/>
    </source>
</evidence>
<dbReference type="InterPro" id="IPR001611">
    <property type="entry name" value="Leu-rich_rpt"/>
</dbReference>
<dbReference type="FunFam" id="3.80.10.10:FF:000233">
    <property type="entry name" value="Leucine-rich repeat receptor-like protein kinase TDR"/>
    <property type="match status" value="1"/>
</dbReference>
<evidence type="ECO:0000256" key="7">
    <source>
        <dbReference type="ARBA" id="ARBA00022527"/>
    </source>
</evidence>
<keyword evidence="12" id="KW-0732">Signal</keyword>
<evidence type="ECO:0000256" key="1">
    <source>
        <dbReference type="ARBA" id="ARBA00004162"/>
    </source>
</evidence>
<keyword evidence="13" id="KW-0677">Repeat</keyword>
<keyword evidence="6" id="KW-1003">Cell membrane</keyword>